<keyword evidence="1" id="KW-0732">Signal</keyword>
<dbReference type="Proteomes" id="UP000462621">
    <property type="component" value="Unassembled WGS sequence"/>
</dbReference>
<keyword evidence="3" id="KW-1185">Reference proteome</keyword>
<gene>
    <name evidence="2" type="ORF">F9817_10645</name>
</gene>
<accession>A0A7X4LKT5</accession>
<feature type="chain" id="PRO_5031016682" description="Lipoprotein" evidence="1">
    <location>
        <begin position="23"/>
        <end position="138"/>
    </location>
</feature>
<dbReference type="RefSeq" id="WP_161155331.1">
    <property type="nucleotide sequence ID" value="NZ_WEKT01000016.1"/>
</dbReference>
<evidence type="ECO:0000313" key="2">
    <source>
        <dbReference type="EMBL" id="MZI93656.1"/>
    </source>
</evidence>
<protein>
    <recommendedName>
        <fullName evidence="4">Lipoprotein</fullName>
    </recommendedName>
</protein>
<dbReference type="AlphaFoldDB" id="A0A7X4LKT5"/>
<evidence type="ECO:0000256" key="1">
    <source>
        <dbReference type="SAM" id="SignalP"/>
    </source>
</evidence>
<dbReference type="InterPro" id="IPR016502">
    <property type="entry name" value="T2SSS_2"/>
</dbReference>
<proteinExistence type="predicted"/>
<name>A0A7X4LKT5_9VIBR</name>
<evidence type="ECO:0008006" key="4">
    <source>
        <dbReference type="Google" id="ProtNLM"/>
    </source>
</evidence>
<evidence type="ECO:0000313" key="3">
    <source>
        <dbReference type="Proteomes" id="UP000462621"/>
    </source>
</evidence>
<comment type="caution">
    <text evidence="2">The sequence shown here is derived from an EMBL/GenBank/DDBJ whole genome shotgun (WGS) entry which is preliminary data.</text>
</comment>
<sequence length="138" mass="15047">MKKRTLGVAALSIALLAGCSSADSEKQKNLEIAATNRAALLSSELPLEYGPLHILRANSKGSMIEMMMVYNTDAEGAKPIRQVLSSSEMAFCHDKTIIENLTAGITYRIKMRNSRGKLMVDQVINTNTCDALLRAKSD</sequence>
<dbReference type="Gene3D" id="3.30.300.250">
    <property type="match status" value="1"/>
</dbReference>
<dbReference type="Pfam" id="PF16549">
    <property type="entry name" value="T2SSS_2"/>
    <property type="match status" value="1"/>
</dbReference>
<dbReference type="PROSITE" id="PS51257">
    <property type="entry name" value="PROKAR_LIPOPROTEIN"/>
    <property type="match status" value="1"/>
</dbReference>
<dbReference type="EMBL" id="WEKT01000016">
    <property type="protein sequence ID" value="MZI93656.1"/>
    <property type="molecule type" value="Genomic_DNA"/>
</dbReference>
<reference evidence="2 3" key="1">
    <citation type="submission" date="2019-10" db="EMBL/GenBank/DDBJ databases">
        <title>Vibrio sp. nov. isolated from a shrimp pond.</title>
        <authorList>
            <person name="Gomez-Gil B."/>
            <person name="Enciso-Ibarra J."/>
            <person name="Enciso-Ibarra K."/>
            <person name="Bolan-Mejia C."/>
        </authorList>
    </citation>
    <scope>NUCLEOTIDE SEQUENCE [LARGE SCALE GENOMIC DNA]</scope>
    <source>
        <strain evidence="2 3">CAIM 722</strain>
    </source>
</reference>
<feature type="signal peptide" evidence="1">
    <location>
        <begin position="1"/>
        <end position="22"/>
    </location>
</feature>
<organism evidence="2 3">
    <name type="scientific">Vibrio eleionomae</name>
    <dbReference type="NCBI Taxonomy" id="2653505"/>
    <lineage>
        <taxon>Bacteria</taxon>
        <taxon>Pseudomonadati</taxon>
        <taxon>Pseudomonadota</taxon>
        <taxon>Gammaproteobacteria</taxon>
        <taxon>Vibrionales</taxon>
        <taxon>Vibrionaceae</taxon>
        <taxon>Vibrio</taxon>
    </lineage>
</organism>
<dbReference type="PIRSF" id="PIRSF007010">
    <property type="entry name" value="UCP007010"/>
    <property type="match status" value="1"/>
</dbReference>